<protein>
    <submittedName>
        <fullName evidence="1">Type II toxin-antitoxin system HigB family toxin</fullName>
    </submittedName>
</protein>
<evidence type="ECO:0000313" key="2">
    <source>
        <dbReference type="Proteomes" id="UP001204953"/>
    </source>
</evidence>
<evidence type="ECO:0000313" key="1">
    <source>
        <dbReference type="EMBL" id="MCP2731420.1"/>
    </source>
</evidence>
<dbReference type="GO" id="GO:0004519">
    <property type="term" value="F:endonuclease activity"/>
    <property type="evidence" value="ECO:0007669"/>
    <property type="project" value="InterPro"/>
</dbReference>
<accession>A0AAE3GVD5</accession>
<dbReference type="EMBL" id="JAMZMM010000328">
    <property type="protein sequence ID" value="MCP2731420.1"/>
    <property type="molecule type" value="Genomic_DNA"/>
</dbReference>
<comment type="caution">
    <text evidence="1">The sequence shown here is derived from an EMBL/GenBank/DDBJ whole genome shotgun (WGS) entry which is preliminary data.</text>
</comment>
<dbReference type="GO" id="GO:0110001">
    <property type="term" value="C:toxin-antitoxin complex"/>
    <property type="evidence" value="ECO:0007669"/>
    <property type="project" value="InterPro"/>
</dbReference>
<dbReference type="Pfam" id="PF09907">
    <property type="entry name" value="HigB_toxin"/>
    <property type="match status" value="1"/>
</dbReference>
<sequence length="97" mass="11409">MRILSRSTLRNFWETHPDAEEALKTWYYEASHADWQNPADVKTAHRNASIIANNRVVFNIKGNTYRLIVAIRYDIGIIFIRFIDTHPEYDKVDAETI</sequence>
<dbReference type="InterPro" id="IPR018669">
    <property type="entry name" value="Toxin_HigB"/>
</dbReference>
<name>A0AAE3GVD5_9CYAN</name>
<proteinExistence type="predicted"/>
<dbReference type="RefSeq" id="WP_254014160.1">
    <property type="nucleotide sequence ID" value="NZ_JAMZMM010000328.1"/>
</dbReference>
<organism evidence="1 2">
    <name type="scientific">Limnofasciculus baicalensis BBK-W-15</name>
    <dbReference type="NCBI Taxonomy" id="2699891"/>
    <lineage>
        <taxon>Bacteria</taxon>
        <taxon>Bacillati</taxon>
        <taxon>Cyanobacteriota</taxon>
        <taxon>Cyanophyceae</taxon>
        <taxon>Coleofasciculales</taxon>
        <taxon>Coleofasciculaceae</taxon>
        <taxon>Limnofasciculus</taxon>
        <taxon>Limnofasciculus baicalensis</taxon>
    </lineage>
</organism>
<dbReference type="GO" id="GO:0003723">
    <property type="term" value="F:RNA binding"/>
    <property type="evidence" value="ECO:0007669"/>
    <property type="project" value="InterPro"/>
</dbReference>
<gene>
    <name evidence="1" type="ORF">NJ959_23620</name>
</gene>
<dbReference type="Proteomes" id="UP001204953">
    <property type="component" value="Unassembled WGS sequence"/>
</dbReference>
<dbReference type="AlphaFoldDB" id="A0AAE3GVD5"/>
<reference evidence="1" key="1">
    <citation type="submission" date="2022-06" db="EMBL/GenBank/DDBJ databases">
        <title>New cyanobacteria of genus Symplocastrum in benthos of Lake Baikal.</title>
        <authorList>
            <person name="Sorokovikova E."/>
            <person name="Tikhonova I."/>
            <person name="Krasnopeev A."/>
            <person name="Evseev P."/>
            <person name="Gladkikh A."/>
            <person name="Belykh O."/>
        </authorList>
    </citation>
    <scope>NUCLEOTIDE SEQUENCE</scope>
    <source>
        <strain evidence="1">BBK-W-15</strain>
    </source>
</reference>
<keyword evidence="2" id="KW-1185">Reference proteome</keyword>